<reference evidence="2" key="1">
    <citation type="submission" date="2022-04" db="EMBL/GenBank/DDBJ databases">
        <title>Carnegiea gigantea Genome sequencing and assembly v2.</title>
        <authorList>
            <person name="Copetti D."/>
            <person name="Sanderson M.J."/>
            <person name="Burquez A."/>
            <person name="Wojciechowski M.F."/>
        </authorList>
    </citation>
    <scope>NUCLEOTIDE SEQUENCE</scope>
    <source>
        <strain evidence="2">SGP5-SGP5p</strain>
        <tissue evidence="2">Aerial part</tissue>
    </source>
</reference>
<protein>
    <recommendedName>
        <fullName evidence="1">Endonuclease/exonuclease/phosphatase domain-containing protein</fullName>
    </recommendedName>
</protein>
<proteinExistence type="predicted"/>
<dbReference type="OrthoDB" id="1748430at2759"/>
<dbReference type="PANTHER" id="PTHR33710:SF64">
    <property type="entry name" value="ENDONUCLEASE_EXONUCLEASE_PHOSPHATASE DOMAIN-CONTAINING PROTEIN"/>
    <property type="match status" value="1"/>
</dbReference>
<dbReference type="EMBL" id="JAKOGI010000701">
    <property type="protein sequence ID" value="KAJ8431281.1"/>
    <property type="molecule type" value="Genomic_DNA"/>
</dbReference>
<dbReference type="Gene3D" id="3.60.10.10">
    <property type="entry name" value="Endonuclease/exonuclease/phosphatase"/>
    <property type="match status" value="1"/>
</dbReference>
<name>A0A9Q1Q7Q1_9CARY</name>
<sequence length="482" mass="55666">MNQTIRVAENPSNTNAHACTVLVWNVQGAGNPTFLTMLKGHIRMQRPSIVALVETHISGPRAQAVLLRCKSHAPWFLTIVYGNPHVQVRERLWTELHQFSAQCSIPWLVARDFNETTSMEERNHGGSDTLRRCTKFKFWIENTGLIDLGFSGPKFTWSRGRCWETRKCARLDRALCKREWRTRFQEGAVRHLIQSHSDHNPLLISTLGFTSQSRGKKPFRFQGAWMTHQDFDQVIRANWQTQVPIIPNLANLATVLTKWNREIFGNLFRRKRQLWGRIEGIQRSTENGGPRYLLKLEEHLRHELEQTLNQIETFWFQKSREDRIRDGDRNTTYFHASTIIRHRFNCIEGLKNSEGDWCYDTSCVKQMVVGHFKNLFSEPMEVTNVRPTLSGAFPSLSTEQRSLLARNFSSAEVYKALKSMGPYKAPGPDGFHAIFFQRYWDIVASDVCQLTLNVFNGAPLPEGMNDTFISLILKMPNPEDVT</sequence>
<keyword evidence="3" id="KW-1185">Reference proteome</keyword>
<evidence type="ECO:0000313" key="2">
    <source>
        <dbReference type="EMBL" id="KAJ8431281.1"/>
    </source>
</evidence>
<dbReference type="Proteomes" id="UP001153076">
    <property type="component" value="Unassembled WGS sequence"/>
</dbReference>
<comment type="caution">
    <text evidence="2">The sequence shown here is derived from an EMBL/GenBank/DDBJ whole genome shotgun (WGS) entry which is preliminary data.</text>
</comment>
<dbReference type="Pfam" id="PF03372">
    <property type="entry name" value="Exo_endo_phos"/>
    <property type="match status" value="1"/>
</dbReference>
<organism evidence="2 3">
    <name type="scientific">Carnegiea gigantea</name>
    <dbReference type="NCBI Taxonomy" id="171969"/>
    <lineage>
        <taxon>Eukaryota</taxon>
        <taxon>Viridiplantae</taxon>
        <taxon>Streptophyta</taxon>
        <taxon>Embryophyta</taxon>
        <taxon>Tracheophyta</taxon>
        <taxon>Spermatophyta</taxon>
        <taxon>Magnoliopsida</taxon>
        <taxon>eudicotyledons</taxon>
        <taxon>Gunneridae</taxon>
        <taxon>Pentapetalae</taxon>
        <taxon>Caryophyllales</taxon>
        <taxon>Cactineae</taxon>
        <taxon>Cactaceae</taxon>
        <taxon>Cactoideae</taxon>
        <taxon>Echinocereeae</taxon>
        <taxon>Carnegiea</taxon>
    </lineage>
</organism>
<dbReference type="PANTHER" id="PTHR33710">
    <property type="entry name" value="BNAC02G09200D PROTEIN"/>
    <property type="match status" value="1"/>
</dbReference>
<evidence type="ECO:0000259" key="1">
    <source>
        <dbReference type="Pfam" id="PF03372"/>
    </source>
</evidence>
<evidence type="ECO:0000313" key="3">
    <source>
        <dbReference type="Proteomes" id="UP001153076"/>
    </source>
</evidence>
<dbReference type="InterPro" id="IPR036691">
    <property type="entry name" value="Endo/exonu/phosph_ase_sf"/>
</dbReference>
<accession>A0A9Q1Q7Q1</accession>
<gene>
    <name evidence="2" type="ORF">Cgig2_007614</name>
</gene>
<dbReference type="GO" id="GO:0003824">
    <property type="term" value="F:catalytic activity"/>
    <property type="evidence" value="ECO:0007669"/>
    <property type="project" value="InterPro"/>
</dbReference>
<dbReference type="AlphaFoldDB" id="A0A9Q1Q7Q1"/>
<feature type="domain" description="Endonuclease/exonuclease/phosphatase" evidence="1">
    <location>
        <begin position="23"/>
        <end position="185"/>
    </location>
</feature>
<dbReference type="InterPro" id="IPR005135">
    <property type="entry name" value="Endo/exonuclease/phosphatase"/>
</dbReference>
<dbReference type="SUPFAM" id="SSF56219">
    <property type="entry name" value="DNase I-like"/>
    <property type="match status" value="1"/>
</dbReference>